<feature type="transmembrane region" description="Helical" evidence="9">
    <location>
        <begin position="299"/>
        <end position="320"/>
    </location>
</feature>
<dbReference type="InterPro" id="IPR013656">
    <property type="entry name" value="PAS_4"/>
</dbReference>
<dbReference type="InterPro" id="IPR003660">
    <property type="entry name" value="HAMP_dom"/>
</dbReference>
<dbReference type="EC" id="2.7.13.3" evidence="3"/>
<evidence type="ECO:0000256" key="7">
    <source>
        <dbReference type="PROSITE-ProRule" id="PRU00169"/>
    </source>
</evidence>
<dbReference type="Gene3D" id="3.30.450.20">
    <property type="entry name" value="PAS domain"/>
    <property type="match status" value="4"/>
</dbReference>
<evidence type="ECO:0000256" key="9">
    <source>
        <dbReference type="SAM" id="Phobius"/>
    </source>
</evidence>
<dbReference type="SMART" id="SM00304">
    <property type="entry name" value="HAMP"/>
    <property type="match status" value="1"/>
</dbReference>
<comment type="subcellular location">
    <subcellularLocation>
        <location evidence="2">Membrane</location>
    </subcellularLocation>
</comment>
<keyword evidence="8" id="KW-0175">Coiled coil</keyword>
<feature type="domain" description="PAC" evidence="13">
    <location>
        <begin position="704"/>
        <end position="756"/>
    </location>
</feature>
<dbReference type="SMART" id="SM00388">
    <property type="entry name" value="HisKA"/>
    <property type="match status" value="1"/>
</dbReference>
<dbReference type="SMART" id="SM00448">
    <property type="entry name" value="REC"/>
    <property type="match status" value="1"/>
</dbReference>
<keyword evidence="4 7" id="KW-0597">Phosphoprotein</keyword>
<evidence type="ECO:0000313" key="16">
    <source>
        <dbReference type="Proteomes" id="UP001500604"/>
    </source>
</evidence>
<sequence length="1247" mass="139681">MTSTIRQKIILFTVVPVTVIYNLLFGINLYQSVQRSSQALENQMAETAWRYAGQFDNFLMESSQVARSIAGCIEISPRLDDAHLYRLVANSVSDNPMLVSASLIFLPDMRGAGQPLFAPTAWRNSGSVLFRDRGGDTDFRNRINAWLNDKSYLRRQWCPPDQHPNHPQQVSTFLEPIYRDGQLRGMVALDVNLNRLNDVSSWKSSSEMDFMVVANDGSYIYAPYAISRGETVFDTAKRLNHPDYVKFANIMTGSQSGKIRLKMGDEDHWLFYAPVRSAGWMLAASVPRSRALADLRAHAVTQAVILLISLVLIFGCVWFISGRISRPIRQLERAVRRVASGDLNASVHIPNRDETGSLARYFSEMTRQLALREEALRASKNFAIDSIVQGLKGRYFYFSHDRDGNITSASPSVMDVLGFTVEEYCQHFTTHQTNKKSNRSSLTITDQVLTTGQANGYEVEMFDSQGRRRYIEVFKVPMFEPDGSISGIEGLAHDITARVSDTEKFRGLLESAPDAMVITNIEGQILIVNERAETLFEQERDDLIGQSVACLFPDHDQSGIFPLLTTPLEQRATLKISRGREGACRRASGEEFPVEYTLSPLETWDGTLFSVSVRDITDRKQAEAALRLSEARFRRLVEGLQQEYFFYSLNPDGSYIYVTDSVQRILGYRPVDFMKHSRDYLYDDKERTWVQENTRRVANGQIRPSYEVKIYRGNGAVSVLEVLEVPAFGSDGKVKAVEGIARDRTSYKRAEEELRRTRDAAEAASHAKSLFLSNMSHELRTPLNGVLGYTQVMLRDKQLNPQHRRSLVAIEDCGQHLLTLINDILDLAKIEAGGLEVITEPVDLYRLVLSVHQMLYQRAENKGIQFKLNLGGQRINHVEFDPDSLETALPRMIWLDSTRLRQVLINLAGNAIKYTRSGQVLLSVSLERQGDNLDERLCFRVEDTGIGIDKDSLELIFEPFRQTEGGRQAGGTGLGLAISRRLVEIMGGQIRVESILGTGSCFYFDLPLIRCNDEVQVLGASSPSDEGLCRKVLAPGQQVKVLVVDDNAVNRDILVTLLQSSGFSVRQAENGQVALDCAQQEAFDAILMDLRMPVMDGFDAANAIRSLEGTHAPAIIAVTASVYSELREKVHLHGFTDFVGKPFRADEIFDTLQKHLGLRYCSDCESSSALPDLPILTPDIATDFANALENAMEMGDIEAIRGLAHHYAAMPGIEAWGERLDTLCDSFAVGQLETLLMSLRRQARDVA</sequence>
<dbReference type="PANTHER" id="PTHR43047">
    <property type="entry name" value="TWO-COMPONENT HISTIDINE PROTEIN KINASE"/>
    <property type="match status" value="1"/>
</dbReference>
<dbReference type="NCBIfam" id="TIGR00229">
    <property type="entry name" value="sensory_box"/>
    <property type="match status" value="3"/>
</dbReference>
<dbReference type="RefSeq" id="WP_345198426.1">
    <property type="nucleotide sequence ID" value="NZ_BAABFL010000466.1"/>
</dbReference>
<dbReference type="Pfam" id="PF00072">
    <property type="entry name" value="Response_reg"/>
    <property type="match status" value="1"/>
</dbReference>
<name>A0ABP8V9A6_9GAMM</name>
<evidence type="ECO:0000256" key="5">
    <source>
        <dbReference type="ARBA" id="ARBA00022679"/>
    </source>
</evidence>
<dbReference type="Pfam" id="PF02518">
    <property type="entry name" value="HATPase_c"/>
    <property type="match status" value="1"/>
</dbReference>
<gene>
    <name evidence="15" type="ORF">GCM10023116_42350</name>
</gene>
<dbReference type="SMART" id="SM00091">
    <property type="entry name" value="PAS"/>
    <property type="match status" value="3"/>
</dbReference>
<dbReference type="InterPro" id="IPR036097">
    <property type="entry name" value="HisK_dim/P_sf"/>
</dbReference>
<keyword evidence="6" id="KW-0418">Kinase</keyword>
<proteinExistence type="predicted"/>
<accession>A0ABP8V9A6</accession>
<evidence type="ECO:0000313" key="15">
    <source>
        <dbReference type="EMBL" id="GAA4651951.1"/>
    </source>
</evidence>
<dbReference type="InterPro" id="IPR000700">
    <property type="entry name" value="PAS-assoc_C"/>
</dbReference>
<dbReference type="PROSITE" id="PS50109">
    <property type="entry name" value="HIS_KIN"/>
    <property type="match status" value="1"/>
</dbReference>
<evidence type="ECO:0000256" key="6">
    <source>
        <dbReference type="ARBA" id="ARBA00022777"/>
    </source>
</evidence>
<keyword evidence="5" id="KW-0808">Transferase</keyword>
<dbReference type="PROSITE" id="PS50112">
    <property type="entry name" value="PAS"/>
    <property type="match status" value="2"/>
</dbReference>
<organism evidence="15 16">
    <name type="scientific">Kistimonas scapharcae</name>
    <dbReference type="NCBI Taxonomy" id="1036133"/>
    <lineage>
        <taxon>Bacteria</taxon>
        <taxon>Pseudomonadati</taxon>
        <taxon>Pseudomonadota</taxon>
        <taxon>Gammaproteobacteria</taxon>
        <taxon>Oceanospirillales</taxon>
        <taxon>Endozoicomonadaceae</taxon>
        <taxon>Kistimonas</taxon>
    </lineage>
</organism>
<feature type="transmembrane region" description="Helical" evidence="9">
    <location>
        <begin position="9"/>
        <end position="30"/>
    </location>
</feature>
<dbReference type="CDD" id="cd12913">
    <property type="entry name" value="PDC1_MCP_like"/>
    <property type="match status" value="1"/>
</dbReference>
<dbReference type="InterPro" id="IPR036890">
    <property type="entry name" value="HATPase_C_sf"/>
</dbReference>
<keyword evidence="9" id="KW-0472">Membrane</keyword>
<dbReference type="PRINTS" id="PR00344">
    <property type="entry name" value="BCTRLSENSOR"/>
</dbReference>
<dbReference type="InterPro" id="IPR003594">
    <property type="entry name" value="HATPase_dom"/>
</dbReference>
<dbReference type="Pfam" id="PF08448">
    <property type="entry name" value="PAS_4"/>
    <property type="match status" value="2"/>
</dbReference>
<evidence type="ECO:0000259" key="14">
    <source>
        <dbReference type="PROSITE" id="PS50885"/>
    </source>
</evidence>
<dbReference type="PROSITE" id="PS50110">
    <property type="entry name" value="RESPONSE_REGULATORY"/>
    <property type="match status" value="1"/>
</dbReference>
<feature type="domain" description="PAS" evidence="12">
    <location>
        <begin position="501"/>
        <end position="571"/>
    </location>
</feature>
<evidence type="ECO:0000259" key="13">
    <source>
        <dbReference type="PROSITE" id="PS50113"/>
    </source>
</evidence>
<evidence type="ECO:0000256" key="4">
    <source>
        <dbReference type="ARBA" id="ARBA00022553"/>
    </source>
</evidence>
<feature type="coiled-coil region" evidence="8">
    <location>
        <begin position="740"/>
        <end position="767"/>
    </location>
</feature>
<dbReference type="InterPro" id="IPR003661">
    <property type="entry name" value="HisK_dim/P_dom"/>
</dbReference>
<protein>
    <recommendedName>
        <fullName evidence="3">histidine kinase</fullName>
        <ecNumber evidence="3">2.7.13.3</ecNumber>
    </recommendedName>
</protein>
<dbReference type="SUPFAM" id="SSF55785">
    <property type="entry name" value="PYP-like sensor domain (PAS domain)"/>
    <property type="match status" value="3"/>
</dbReference>
<dbReference type="SMART" id="SM00387">
    <property type="entry name" value="HATPase_c"/>
    <property type="match status" value="1"/>
</dbReference>
<evidence type="ECO:0000259" key="11">
    <source>
        <dbReference type="PROSITE" id="PS50110"/>
    </source>
</evidence>
<dbReference type="Gene3D" id="3.40.50.2300">
    <property type="match status" value="1"/>
</dbReference>
<evidence type="ECO:0000259" key="12">
    <source>
        <dbReference type="PROSITE" id="PS50112"/>
    </source>
</evidence>
<keyword evidence="9" id="KW-0812">Transmembrane</keyword>
<dbReference type="PROSITE" id="PS50885">
    <property type="entry name" value="HAMP"/>
    <property type="match status" value="1"/>
</dbReference>
<dbReference type="SUPFAM" id="SSF52172">
    <property type="entry name" value="CheY-like"/>
    <property type="match status" value="1"/>
</dbReference>
<dbReference type="Pfam" id="PF13426">
    <property type="entry name" value="PAS_9"/>
    <property type="match status" value="1"/>
</dbReference>
<dbReference type="SUPFAM" id="SSF47384">
    <property type="entry name" value="Homodimeric domain of signal transducing histidine kinase"/>
    <property type="match status" value="1"/>
</dbReference>
<dbReference type="PANTHER" id="PTHR43047:SF72">
    <property type="entry name" value="OSMOSENSING HISTIDINE PROTEIN KINASE SLN1"/>
    <property type="match status" value="1"/>
</dbReference>
<dbReference type="SUPFAM" id="SSF55874">
    <property type="entry name" value="ATPase domain of HSP90 chaperone/DNA topoisomerase II/histidine kinase"/>
    <property type="match status" value="1"/>
</dbReference>
<evidence type="ECO:0000256" key="1">
    <source>
        <dbReference type="ARBA" id="ARBA00000085"/>
    </source>
</evidence>
<feature type="domain" description="PAC" evidence="13">
    <location>
        <begin position="578"/>
        <end position="628"/>
    </location>
</feature>
<feature type="domain" description="Response regulatory" evidence="11">
    <location>
        <begin position="1040"/>
        <end position="1156"/>
    </location>
</feature>
<dbReference type="InterPro" id="IPR005467">
    <property type="entry name" value="His_kinase_dom"/>
</dbReference>
<dbReference type="Pfam" id="PF00672">
    <property type="entry name" value="HAMP"/>
    <property type="match status" value="1"/>
</dbReference>
<evidence type="ECO:0000259" key="10">
    <source>
        <dbReference type="PROSITE" id="PS50109"/>
    </source>
</evidence>
<dbReference type="EMBL" id="BAABFL010000466">
    <property type="protein sequence ID" value="GAA4651951.1"/>
    <property type="molecule type" value="Genomic_DNA"/>
</dbReference>
<dbReference type="CDD" id="cd17546">
    <property type="entry name" value="REC_hyHK_CKI1_RcsC-like"/>
    <property type="match status" value="1"/>
</dbReference>
<evidence type="ECO:0000256" key="2">
    <source>
        <dbReference type="ARBA" id="ARBA00004370"/>
    </source>
</evidence>
<dbReference type="InterPro" id="IPR004358">
    <property type="entry name" value="Sig_transdc_His_kin-like_C"/>
</dbReference>
<evidence type="ECO:0000256" key="3">
    <source>
        <dbReference type="ARBA" id="ARBA00012438"/>
    </source>
</evidence>
<dbReference type="InterPro" id="IPR011006">
    <property type="entry name" value="CheY-like_superfamily"/>
</dbReference>
<evidence type="ECO:0000256" key="8">
    <source>
        <dbReference type="SAM" id="Coils"/>
    </source>
</evidence>
<dbReference type="InterPro" id="IPR000014">
    <property type="entry name" value="PAS"/>
</dbReference>
<comment type="caution">
    <text evidence="15">The sequence shown here is derived from an EMBL/GenBank/DDBJ whole genome shotgun (WGS) entry which is preliminary data.</text>
</comment>
<dbReference type="InterPro" id="IPR001789">
    <property type="entry name" value="Sig_transdc_resp-reg_receiver"/>
</dbReference>
<dbReference type="Gene3D" id="3.30.565.10">
    <property type="entry name" value="Histidine kinase-like ATPase, C-terminal domain"/>
    <property type="match status" value="1"/>
</dbReference>
<feature type="domain" description="PAS" evidence="12">
    <location>
        <begin position="629"/>
        <end position="701"/>
    </location>
</feature>
<feature type="domain" description="PAC" evidence="13">
    <location>
        <begin position="455"/>
        <end position="507"/>
    </location>
</feature>
<keyword evidence="9" id="KW-1133">Transmembrane helix</keyword>
<dbReference type="Gene3D" id="1.10.287.130">
    <property type="match status" value="1"/>
</dbReference>
<feature type="domain" description="HAMP" evidence="14">
    <location>
        <begin position="322"/>
        <end position="374"/>
    </location>
</feature>
<dbReference type="PROSITE" id="PS50113">
    <property type="entry name" value="PAC"/>
    <property type="match status" value="3"/>
</dbReference>
<dbReference type="InterPro" id="IPR035965">
    <property type="entry name" value="PAS-like_dom_sf"/>
</dbReference>
<dbReference type="CDD" id="cd00130">
    <property type="entry name" value="PAS"/>
    <property type="match status" value="3"/>
</dbReference>
<dbReference type="Proteomes" id="UP001500604">
    <property type="component" value="Unassembled WGS sequence"/>
</dbReference>
<dbReference type="InterPro" id="IPR001610">
    <property type="entry name" value="PAC"/>
</dbReference>
<dbReference type="Pfam" id="PF00512">
    <property type="entry name" value="HisKA"/>
    <property type="match status" value="1"/>
</dbReference>
<feature type="modified residue" description="4-aspartylphosphate" evidence="7">
    <location>
        <position position="1089"/>
    </location>
</feature>
<feature type="domain" description="Histidine kinase" evidence="10">
    <location>
        <begin position="774"/>
        <end position="1010"/>
    </location>
</feature>
<reference evidence="16" key="1">
    <citation type="journal article" date="2019" name="Int. J. Syst. Evol. Microbiol.">
        <title>The Global Catalogue of Microorganisms (GCM) 10K type strain sequencing project: providing services to taxonomists for standard genome sequencing and annotation.</title>
        <authorList>
            <consortium name="The Broad Institute Genomics Platform"/>
            <consortium name="The Broad Institute Genome Sequencing Center for Infectious Disease"/>
            <person name="Wu L."/>
            <person name="Ma J."/>
        </authorList>
    </citation>
    <scope>NUCLEOTIDE SEQUENCE [LARGE SCALE GENOMIC DNA]</scope>
    <source>
        <strain evidence="16">JCM 17805</strain>
    </source>
</reference>
<dbReference type="CDD" id="cd16922">
    <property type="entry name" value="HATPase_EvgS-ArcB-TorS-like"/>
    <property type="match status" value="1"/>
</dbReference>
<comment type="catalytic activity">
    <reaction evidence="1">
        <text>ATP + protein L-histidine = ADP + protein N-phospho-L-histidine.</text>
        <dbReference type="EC" id="2.7.13.3"/>
    </reaction>
</comment>
<dbReference type="SMART" id="SM00086">
    <property type="entry name" value="PAC"/>
    <property type="match status" value="3"/>
</dbReference>
<dbReference type="SUPFAM" id="SSF158472">
    <property type="entry name" value="HAMP domain-like"/>
    <property type="match status" value="1"/>
</dbReference>
<dbReference type="CDD" id="cd00082">
    <property type="entry name" value="HisKA"/>
    <property type="match status" value="1"/>
</dbReference>
<dbReference type="CDD" id="cd06225">
    <property type="entry name" value="HAMP"/>
    <property type="match status" value="1"/>
</dbReference>
<keyword evidence="16" id="KW-1185">Reference proteome</keyword>
<dbReference type="Gene3D" id="6.10.340.10">
    <property type="match status" value="1"/>
</dbReference>